<dbReference type="InterPro" id="IPR009752">
    <property type="entry name" value="Phage_Mu_GpJ"/>
</dbReference>
<dbReference type="KEGG" id="aev:EI546_06505"/>
<evidence type="ECO:0000313" key="2">
    <source>
        <dbReference type="Proteomes" id="UP000285517"/>
    </source>
</evidence>
<dbReference type="Proteomes" id="UP000285517">
    <property type="component" value="Chromosome"/>
</dbReference>
<proteinExistence type="predicted"/>
<dbReference type="OrthoDB" id="1450673at2"/>
<dbReference type="EMBL" id="CP034951">
    <property type="protein sequence ID" value="QAA81400.1"/>
    <property type="molecule type" value="Genomic_DNA"/>
</dbReference>
<dbReference type="RefSeq" id="WP_128249788.1">
    <property type="nucleotide sequence ID" value="NZ_CP034951.1"/>
</dbReference>
<dbReference type="Pfam" id="PF07030">
    <property type="entry name" value="Phage_Mu_Gp36"/>
    <property type="match status" value="1"/>
</dbReference>
<protein>
    <submittedName>
        <fullName evidence="1">DUF1320 domain-containing protein</fullName>
    </submittedName>
</protein>
<evidence type="ECO:0000313" key="1">
    <source>
        <dbReference type="EMBL" id="QAA81400.1"/>
    </source>
</evidence>
<gene>
    <name evidence="1" type="ORF">EI546_06505</name>
</gene>
<sequence length="140" mass="15887">MIYLQKEDLITHAFERLIDESSNDFANTLKNVEAENIGILKSYLGAVYDVDTIFDENAPIRNALLVRILTKMVLYDVVRRNAARKVPADYVEEYKNAIETLEKIAFGKLEIKGLPAAIDDQGEVISTTLFGDNRNPNFYI</sequence>
<organism evidence="1 2">
    <name type="scientific">Aequorivita ciconiae</name>
    <dbReference type="NCBI Taxonomy" id="2494375"/>
    <lineage>
        <taxon>Bacteria</taxon>
        <taxon>Pseudomonadati</taxon>
        <taxon>Bacteroidota</taxon>
        <taxon>Flavobacteriia</taxon>
        <taxon>Flavobacteriales</taxon>
        <taxon>Flavobacteriaceae</taxon>
        <taxon>Aequorivita</taxon>
    </lineage>
</organism>
<dbReference type="AlphaFoldDB" id="A0A410G2C5"/>
<keyword evidence="2" id="KW-1185">Reference proteome</keyword>
<accession>A0A410G2C5</accession>
<name>A0A410G2C5_9FLAO</name>
<reference evidence="1 2" key="1">
    <citation type="submission" date="2019-01" db="EMBL/GenBank/DDBJ databases">
        <title>Complete genome sequencing of Aequorivita sp. H23M31.</title>
        <authorList>
            <person name="Bae J.-W."/>
        </authorList>
    </citation>
    <scope>NUCLEOTIDE SEQUENCE [LARGE SCALE GENOMIC DNA]</scope>
    <source>
        <strain evidence="1 2">H23M31</strain>
    </source>
</reference>